<dbReference type="AlphaFoldDB" id="A0A8J4E187"/>
<organism evidence="3 4">
    <name type="scientific">Virgisporangium aurantiacum</name>
    <dbReference type="NCBI Taxonomy" id="175570"/>
    <lineage>
        <taxon>Bacteria</taxon>
        <taxon>Bacillati</taxon>
        <taxon>Actinomycetota</taxon>
        <taxon>Actinomycetes</taxon>
        <taxon>Micromonosporales</taxon>
        <taxon>Micromonosporaceae</taxon>
        <taxon>Virgisporangium</taxon>
    </lineage>
</organism>
<dbReference type="SMART" id="SM01130">
    <property type="entry name" value="DHDPS"/>
    <property type="match status" value="1"/>
</dbReference>
<dbReference type="PANTHER" id="PTHR12128">
    <property type="entry name" value="DIHYDRODIPICOLINATE SYNTHASE"/>
    <property type="match status" value="1"/>
</dbReference>
<evidence type="ECO:0008006" key="5">
    <source>
        <dbReference type="Google" id="ProtNLM"/>
    </source>
</evidence>
<dbReference type="Pfam" id="PF00701">
    <property type="entry name" value="DHDPS"/>
    <property type="match status" value="1"/>
</dbReference>
<dbReference type="GO" id="GO:0008840">
    <property type="term" value="F:4-hydroxy-tetrahydrodipicolinate synthase activity"/>
    <property type="evidence" value="ECO:0007669"/>
    <property type="project" value="TreeGrafter"/>
</dbReference>
<keyword evidence="2" id="KW-0456">Lyase</keyword>
<dbReference type="Gene3D" id="3.20.20.70">
    <property type="entry name" value="Aldolase class I"/>
    <property type="match status" value="1"/>
</dbReference>
<dbReference type="PANTHER" id="PTHR12128:SF66">
    <property type="entry name" value="4-HYDROXY-2-OXOGLUTARATE ALDOLASE, MITOCHONDRIAL"/>
    <property type="match status" value="1"/>
</dbReference>
<evidence type="ECO:0000313" key="3">
    <source>
        <dbReference type="EMBL" id="GIJ57759.1"/>
    </source>
</evidence>
<dbReference type="RefSeq" id="WP_203997394.1">
    <property type="nucleotide sequence ID" value="NZ_BOPG01000033.1"/>
</dbReference>
<name>A0A8J4E187_9ACTN</name>
<evidence type="ECO:0000313" key="4">
    <source>
        <dbReference type="Proteomes" id="UP000612585"/>
    </source>
</evidence>
<keyword evidence="4" id="KW-1185">Reference proteome</keyword>
<proteinExistence type="inferred from homology"/>
<reference evidence="3" key="1">
    <citation type="submission" date="2021-01" db="EMBL/GenBank/DDBJ databases">
        <title>Whole genome shotgun sequence of Virgisporangium aurantiacum NBRC 16421.</title>
        <authorList>
            <person name="Komaki H."/>
            <person name="Tamura T."/>
        </authorList>
    </citation>
    <scope>NUCLEOTIDE SEQUENCE</scope>
    <source>
        <strain evidence="3">NBRC 16421</strain>
    </source>
</reference>
<gene>
    <name evidence="3" type="ORF">Vau01_052750</name>
</gene>
<dbReference type="Proteomes" id="UP000612585">
    <property type="component" value="Unassembled WGS sequence"/>
</dbReference>
<comment type="similarity">
    <text evidence="1">Belongs to the DapA family.</text>
</comment>
<dbReference type="InterPro" id="IPR002220">
    <property type="entry name" value="DapA-like"/>
</dbReference>
<evidence type="ECO:0000256" key="1">
    <source>
        <dbReference type="ARBA" id="ARBA00007592"/>
    </source>
</evidence>
<evidence type="ECO:0000256" key="2">
    <source>
        <dbReference type="ARBA" id="ARBA00023239"/>
    </source>
</evidence>
<dbReference type="CDD" id="cd00408">
    <property type="entry name" value="DHDPS-like"/>
    <property type="match status" value="1"/>
</dbReference>
<protein>
    <recommendedName>
        <fullName evidence="5">4-hydroxy-tetrahydrodipicolinate synthase</fullName>
    </recommendedName>
</protein>
<comment type="caution">
    <text evidence="3">The sequence shown here is derived from an EMBL/GenBank/DDBJ whole genome shotgun (WGS) entry which is preliminary data.</text>
</comment>
<dbReference type="SUPFAM" id="SSF51569">
    <property type="entry name" value="Aldolase"/>
    <property type="match status" value="1"/>
</dbReference>
<dbReference type="InterPro" id="IPR013785">
    <property type="entry name" value="Aldolase_TIM"/>
</dbReference>
<dbReference type="EMBL" id="BOPG01000033">
    <property type="protein sequence ID" value="GIJ57759.1"/>
    <property type="molecule type" value="Genomic_DNA"/>
</dbReference>
<sequence length="300" mass="31632">MQPGTLHARAAALRDRLRWRLVPAAATPMDRAGRVDPAVLDHYLRSLVADGAHALAVLAHTGRGPYLDPPVRDEVVRLAVYTGVPVLVGTSGDGPAAERQAERAAALGADGLLVFAPDGTDPLAHHDALWRAAGLPLLAFDLYTRPYPAAVRAELLDHPGVAGLKVALLSDAIACQEAIAATNAAGRLAVTGEDRMFGPSLMWGAEAALVGLAAAAVPVTAEVLDAYANGDHARFVPASARLDRLAKVTFTEPMEGYVQRMLWIAAAEGRIPDDHAHDRHGPPLPDGDRETVLRVVTDLS</sequence>
<accession>A0A8J4E187</accession>